<dbReference type="GO" id="GO:0009252">
    <property type="term" value="P:peptidoglycan biosynthetic process"/>
    <property type="evidence" value="ECO:0007669"/>
    <property type="project" value="TreeGrafter"/>
</dbReference>
<dbReference type="CDD" id="cd00430">
    <property type="entry name" value="PLPDE_III_AR"/>
    <property type="match status" value="1"/>
</dbReference>
<comment type="catalytic activity">
    <reaction evidence="4">
        <text>L-alanine = D-alanine</text>
        <dbReference type="Rhea" id="RHEA:20249"/>
        <dbReference type="ChEBI" id="CHEBI:57416"/>
        <dbReference type="ChEBI" id="CHEBI:57972"/>
        <dbReference type="EC" id="5.1.1.1"/>
    </reaction>
</comment>
<dbReference type="InterPro" id="IPR011079">
    <property type="entry name" value="Ala_racemase_C"/>
</dbReference>
<comment type="cofactor">
    <cofactor evidence="1 4 5">
        <name>pyridoxal 5'-phosphate</name>
        <dbReference type="ChEBI" id="CHEBI:597326"/>
    </cofactor>
</comment>
<dbReference type="GO" id="GO:0005829">
    <property type="term" value="C:cytosol"/>
    <property type="evidence" value="ECO:0007669"/>
    <property type="project" value="TreeGrafter"/>
</dbReference>
<name>C9LX24_SELS3</name>
<dbReference type="GO" id="GO:0030632">
    <property type="term" value="P:D-alanine biosynthetic process"/>
    <property type="evidence" value="ECO:0007669"/>
    <property type="project" value="UniProtKB-UniRule"/>
</dbReference>
<dbReference type="GO" id="GO:0030170">
    <property type="term" value="F:pyridoxal phosphate binding"/>
    <property type="evidence" value="ECO:0007669"/>
    <property type="project" value="UniProtKB-UniRule"/>
</dbReference>
<feature type="active site" description="Proton acceptor; specific for L-alanine" evidence="4">
    <location>
        <position position="281"/>
    </location>
</feature>
<gene>
    <name evidence="8" type="primary">alr</name>
    <name evidence="8" type="ORF">SELSPUOL_02030</name>
</gene>
<dbReference type="Gene3D" id="3.20.20.10">
    <property type="entry name" value="Alanine racemase"/>
    <property type="match status" value="1"/>
</dbReference>
<comment type="function">
    <text evidence="4">Catalyzes the interconversion of L-alanine and D-alanine. May also act on other amino acids.</text>
</comment>
<dbReference type="InterPro" id="IPR001608">
    <property type="entry name" value="Ala_racemase_N"/>
</dbReference>
<accession>C9LX24</accession>
<comment type="pathway">
    <text evidence="4">Amino-acid biosynthesis; D-alanine biosynthesis; D-alanine from L-alanine: step 1/1.</text>
</comment>
<dbReference type="InterPro" id="IPR009006">
    <property type="entry name" value="Ala_racemase/Decarboxylase_C"/>
</dbReference>
<dbReference type="PRINTS" id="PR00992">
    <property type="entry name" value="ALARACEMASE"/>
</dbReference>
<evidence type="ECO:0000256" key="3">
    <source>
        <dbReference type="ARBA" id="ARBA00023235"/>
    </source>
</evidence>
<dbReference type="InterPro" id="IPR029066">
    <property type="entry name" value="PLP-binding_barrel"/>
</dbReference>
<reference evidence="8 9" key="1">
    <citation type="submission" date="2009-09" db="EMBL/GenBank/DDBJ databases">
        <authorList>
            <person name="Weinstock G."/>
            <person name="Sodergren E."/>
            <person name="Clifton S."/>
            <person name="Fulton L."/>
            <person name="Fulton B."/>
            <person name="Courtney L."/>
            <person name="Fronick C."/>
            <person name="Harrison M."/>
            <person name="Strong C."/>
            <person name="Farmer C."/>
            <person name="Delahaunty K."/>
            <person name="Markovic C."/>
            <person name="Hall O."/>
            <person name="Minx P."/>
            <person name="Tomlinson C."/>
            <person name="Mitreva M."/>
            <person name="Nelson J."/>
            <person name="Hou S."/>
            <person name="Wollam A."/>
            <person name="Pepin K.H."/>
            <person name="Johnson M."/>
            <person name="Bhonagiri V."/>
            <person name="Nash W.E."/>
            <person name="Warren W."/>
            <person name="Chinwalla A."/>
            <person name="Mardis E.R."/>
            <person name="Wilson R.K."/>
        </authorList>
    </citation>
    <scope>NUCLEOTIDE SEQUENCE [LARGE SCALE GENOMIC DNA]</scope>
    <source>
        <strain evidence="9">ATCC 35185 / DSM 20758 / VPI D19B-28</strain>
    </source>
</reference>
<organism evidence="8 9">
    <name type="scientific">Selenomonas sputigena (strain ATCC 35185 / DSM 20758 / CCUG 44933 / VPI D19B-28)</name>
    <dbReference type="NCBI Taxonomy" id="546271"/>
    <lineage>
        <taxon>Bacteria</taxon>
        <taxon>Bacillati</taxon>
        <taxon>Bacillota</taxon>
        <taxon>Negativicutes</taxon>
        <taxon>Selenomonadales</taxon>
        <taxon>Selenomonadaceae</taxon>
        <taxon>Selenomonas</taxon>
    </lineage>
</organism>
<dbReference type="EMBL" id="ACKP02000046">
    <property type="protein sequence ID" value="EEX76700.1"/>
    <property type="molecule type" value="Genomic_DNA"/>
</dbReference>
<feature type="binding site" evidence="4 6">
    <location>
        <position position="148"/>
    </location>
    <ligand>
        <name>substrate</name>
    </ligand>
</feature>
<evidence type="ECO:0000256" key="6">
    <source>
        <dbReference type="PIRSR" id="PIRSR600821-52"/>
    </source>
</evidence>
<feature type="domain" description="Alanine racemase C-terminal" evidence="7">
    <location>
        <begin position="260"/>
        <end position="385"/>
    </location>
</feature>
<feature type="modified residue" description="N6-(pyridoxal phosphate)lysine" evidence="4 5">
    <location>
        <position position="50"/>
    </location>
</feature>
<proteinExistence type="inferred from homology"/>
<evidence type="ECO:0000313" key="8">
    <source>
        <dbReference type="EMBL" id="EEX76700.1"/>
    </source>
</evidence>
<evidence type="ECO:0000256" key="2">
    <source>
        <dbReference type="ARBA" id="ARBA00022898"/>
    </source>
</evidence>
<keyword evidence="3 4" id="KW-0413">Isomerase</keyword>
<dbReference type="PROSITE" id="PS00395">
    <property type="entry name" value="ALANINE_RACEMASE"/>
    <property type="match status" value="1"/>
</dbReference>
<dbReference type="SUPFAM" id="SSF51419">
    <property type="entry name" value="PLP-binding barrel"/>
    <property type="match status" value="1"/>
</dbReference>
<keyword evidence="2 4" id="KW-0663">Pyridoxal phosphate</keyword>
<sequence>MERHDHQSEGGFPMSKRAVWAEINLGAIRHNYRVIGEALCGGAKLCAVVKANAYGHGALAVAKEAVAAGAAYLAVATLSEAAELRRAGIGTPLLVLGLIDPLEAAEAVSLDVTQTVANLALAKAISAEALAQEKTAKLHLAIDTGMGRIGCTSEEASALARDIAVLPNIELEGAFSHFAMADVRDKAHARGQLALFLRATEAIEEAGVHLKLRHIAESAAILQMPEAHLDMVRAGIIQYGMYPSEEVARDVRETSPLRPAMALKARVLFVKDVPEGFAIGYGCTWHAKRRSRIATLPLGYADGYIRALSGKAHVEILGKTAPVVGRICMDQCMIDVTDIERVAEGTEVTLFGSATLSADNVAAWLGTINYEIPCLIASRVRRVYI</sequence>
<dbReference type="InterPro" id="IPR020622">
    <property type="entry name" value="Ala_racemase_pyridoxalP-BS"/>
</dbReference>
<feature type="active site" description="Proton acceptor; specific for D-alanine" evidence="4">
    <location>
        <position position="50"/>
    </location>
</feature>
<dbReference type="PANTHER" id="PTHR30511:SF0">
    <property type="entry name" value="ALANINE RACEMASE, CATABOLIC-RELATED"/>
    <property type="match status" value="1"/>
</dbReference>
<evidence type="ECO:0000256" key="1">
    <source>
        <dbReference type="ARBA" id="ARBA00001933"/>
    </source>
</evidence>
<feature type="binding site" evidence="4 6">
    <location>
        <position position="329"/>
    </location>
    <ligand>
        <name>substrate</name>
    </ligand>
</feature>
<dbReference type="HAMAP" id="MF_01201">
    <property type="entry name" value="Ala_racemase"/>
    <property type="match status" value="1"/>
</dbReference>
<dbReference type="STRING" id="546271.Selsp_2208"/>
<dbReference type="InterPro" id="IPR000821">
    <property type="entry name" value="Ala_racemase"/>
</dbReference>
<dbReference type="GO" id="GO:0008784">
    <property type="term" value="F:alanine racemase activity"/>
    <property type="evidence" value="ECO:0007669"/>
    <property type="project" value="UniProtKB-UniRule"/>
</dbReference>
<dbReference type="SUPFAM" id="SSF50621">
    <property type="entry name" value="Alanine racemase C-terminal domain-like"/>
    <property type="match status" value="1"/>
</dbReference>
<dbReference type="Gene3D" id="2.40.37.10">
    <property type="entry name" value="Lyase, Ornithine Decarboxylase, Chain A, domain 1"/>
    <property type="match status" value="1"/>
</dbReference>
<evidence type="ECO:0000259" key="7">
    <source>
        <dbReference type="SMART" id="SM01005"/>
    </source>
</evidence>
<dbReference type="eggNOG" id="COG0787">
    <property type="taxonomic scope" value="Bacteria"/>
</dbReference>
<dbReference type="AlphaFoldDB" id="C9LX24"/>
<dbReference type="NCBIfam" id="TIGR00492">
    <property type="entry name" value="alr"/>
    <property type="match status" value="1"/>
</dbReference>
<evidence type="ECO:0000313" key="9">
    <source>
        <dbReference type="Proteomes" id="UP000003505"/>
    </source>
</evidence>
<evidence type="ECO:0000256" key="4">
    <source>
        <dbReference type="HAMAP-Rule" id="MF_01201"/>
    </source>
</evidence>
<evidence type="ECO:0000256" key="5">
    <source>
        <dbReference type="PIRSR" id="PIRSR600821-50"/>
    </source>
</evidence>
<dbReference type="PANTHER" id="PTHR30511">
    <property type="entry name" value="ALANINE RACEMASE"/>
    <property type="match status" value="1"/>
</dbReference>
<protein>
    <recommendedName>
        <fullName evidence="4">Alanine racemase</fullName>
        <ecNumber evidence="4">5.1.1.1</ecNumber>
    </recommendedName>
</protein>
<dbReference type="Pfam" id="PF01168">
    <property type="entry name" value="Ala_racemase_N"/>
    <property type="match status" value="1"/>
</dbReference>
<comment type="caution">
    <text evidence="8">The sequence shown here is derived from an EMBL/GenBank/DDBJ whole genome shotgun (WGS) entry which is preliminary data.</text>
</comment>
<dbReference type="Pfam" id="PF00842">
    <property type="entry name" value="Ala_racemase_C"/>
    <property type="match status" value="1"/>
</dbReference>
<comment type="similarity">
    <text evidence="4">Belongs to the alanine racemase family.</text>
</comment>
<dbReference type="UniPathway" id="UPA00042">
    <property type="reaction ID" value="UER00497"/>
</dbReference>
<dbReference type="Proteomes" id="UP000003505">
    <property type="component" value="Unassembled WGS sequence"/>
</dbReference>
<dbReference type="FunFam" id="3.20.20.10:FF:000002">
    <property type="entry name" value="Alanine racemase"/>
    <property type="match status" value="1"/>
</dbReference>
<dbReference type="SMART" id="SM01005">
    <property type="entry name" value="Ala_racemase_C"/>
    <property type="match status" value="1"/>
</dbReference>
<dbReference type="EC" id="5.1.1.1" evidence="4"/>